<dbReference type="GO" id="GO:0010628">
    <property type="term" value="P:positive regulation of gene expression"/>
    <property type="evidence" value="ECO:0007669"/>
    <property type="project" value="TreeGrafter"/>
</dbReference>
<organism evidence="6 7">
    <name type="scientific">Bordetella ansorpii</name>
    <dbReference type="NCBI Taxonomy" id="288768"/>
    <lineage>
        <taxon>Bacteria</taxon>
        <taxon>Pseudomonadati</taxon>
        <taxon>Pseudomonadota</taxon>
        <taxon>Betaproteobacteria</taxon>
        <taxon>Burkholderiales</taxon>
        <taxon>Alcaligenaceae</taxon>
        <taxon>Bordetella</taxon>
    </lineage>
</organism>
<dbReference type="InterPro" id="IPR036388">
    <property type="entry name" value="WH-like_DNA-bd_sf"/>
</dbReference>
<sequence>MIQMDILADFLVAAPFWSVHLVIGAMQNSMAGTILFATLSGHHPDLARPPASPSVLSRFPMASISPPGVGRLSLRQIEVFHAIMVTGSLSEAGRMLFVTQPAISRVLASAENRLRFALFERVKGRLHPTPEARRLFAEAERIFDGVHRLNALAANLSSGAEGMLSIVSSPSFSEWLIPLVIQRFRERHPGTQIRYRPLAFDMLLPHVLLGHADFGIASMAPPAHAHVVSEEIGHGWLACAIPRGHPLASLTRIRAEDLRGHLLIGYEPDTPFGRLASRFLDSGEVPVKPDIEVRATPEAVALVRQGVGVALIESFGYHPESRQHFVLRPIEPLLPHKIQLIHAANSPLSAPARRFVSALRHVLKRWPKAFTGDPGEPAGDA</sequence>
<proteinExistence type="inferred from homology"/>
<evidence type="ECO:0000256" key="2">
    <source>
        <dbReference type="ARBA" id="ARBA00023015"/>
    </source>
</evidence>
<dbReference type="InterPro" id="IPR000847">
    <property type="entry name" value="LysR_HTH_N"/>
</dbReference>
<evidence type="ECO:0000256" key="4">
    <source>
        <dbReference type="ARBA" id="ARBA00023163"/>
    </source>
</evidence>
<dbReference type="InterPro" id="IPR005119">
    <property type="entry name" value="LysR_subst-bd"/>
</dbReference>
<name>A0A157SQ06_9BORD</name>
<keyword evidence="2" id="KW-0805">Transcription regulation</keyword>
<evidence type="ECO:0000256" key="1">
    <source>
        <dbReference type="ARBA" id="ARBA00009437"/>
    </source>
</evidence>
<keyword evidence="4" id="KW-0804">Transcription</keyword>
<dbReference type="EMBL" id="FKIF01000007">
    <property type="protein sequence ID" value="SAI72243.1"/>
    <property type="molecule type" value="Genomic_DNA"/>
</dbReference>
<reference evidence="6 7" key="1">
    <citation type="submission" date="2016-04" db="EMBL/GenBank/DDBJ databases">
        <authorList>
            <consortium name="Pathogen Informatics"/>
        </authorList>
    </citation>
    <scope>NUCLEOTIDE SEQUENCE [LARGE SCALE GENOMIC DNA]</scope>
    <source>
        <strain evidence="6 7">H050680373</strain>
    </source>
</reference>
<evidence type="ECO:0000259" key="5">
    <source>
        <dbReference type="PROSITE" id="PS50931"/>
    </source>
</evidence>
<dbReference type="AlphaFoldDB" id="A0A157SQ06"/>
<dbReference type="SUPFAM" id="SSF46785">
    <property type="entry name" value="Winged helix' DNA-binding domain"/>
    <property type="match status" value="1"/>
</dbReference>
<evidence type="ECO:0000313" key="7">
    <source>
        <dbReference type="Proteomes" id="UP000076848"/>
    </source>
</evidence>
<dbReference type="PANTHER" id="PTHR30427:SF1">
    <property type="entry name" value="TRANSCRIPTIONAL ACTIVATOR PROTEIN LYSR"/>
    <property type="match status" value="1"/>
</dbReference>
<evidence type="ECO:0000256" key="3">
    <source>
        <dbReference type="ARBA" id="ARBA00023125"/>
    </source>
</evidence>
<feature type="domain" description="HTH lysR-type" evidence="5">
    <location>
        <begin position="72"/>
        <end position="129"/>
    </location>
</feature>
<dbReference type="STRING" id="288768.SAMEA3906486_04021"/>
<dbReference type="Gene3D" id="1.10.10.10">
    <property type="entry name" value="Winged helix-like DNA-binding domain superfamily/Winged helix DNA-binding domain"/>
    <property type="match status" value="1"/>
</dbReference>
<dbReference type="GO" id="GO:0043565">
    <property type="term" value="F:sequence-specific DNA binding"/>
    <property type="evidence" value="ECO:0007669"/>
    <property type="project" value="TreeGrafter"/>
</dbReference>
<dbReference type="GO" id="GO:0009089">
    <property type="term" value="P:lysine biosynthetic process via diaminopimelate"/>
    <property type="evidence" value="ECO:0007669"/>
    <property type="project" value="TreeGrafter"/>
</dbReference>
<keyword evidence="7" id="KW-1185">Reference proteome</keyword>
<keyword evidence="3" id="KW-0238">DNA-binding</keyword>
<protein>
    <submittedName>
        <fullName evidence="6">LysR family transcriptional regulator</fullName>
    </submittedName>
</protein>
<accession>A0A157SQ06</accession>
<dbReference type="PANTHER" id="PTHR30427">
    <property type="entry name" value="TRANSCRIPTIONAL ACTIVATOR PROTEIN LYSR"/>
    <property type="match status" value="1"/>
</dbReference>
<comment type="similarity">
    <text evidence="1">Belongs to the LysR transcriptional regulatory family.</text>
</comment>
<dbReference type="Proteomes" id="UP000076848">
    <property type="component" value="Unassembled WGS sequence"/>
</dbReference>
<dbReference type="SUPFAM" id="SSF53850">
    <property type="entry name" value="Periplasmic binding protein-like II"/>
    <property type="match status" value="1"/>
</dbReference>
<evidence type="ECO:0000313" key="6">
    <source>
        <dbReference type="EMBL" id="SAI72243.1"/>
    </source>
</evidence>
<gene>
    <name evidence="6" type="primary">cmpR_10</name>
    <name evidence="6" type="ORF">SAMEA3906486_04021</name>
</gene>
<dbReference type="InterPro" id="IPR036390">
    <property type="entry name" value="WH_DNA-bd_sf"/>
</dbReference>
<dbReference type="Pfam" id="PF00126">
    <property type="entry name" value="HTH_1"/>
    <property type="match status" value="1"/>
</dbReference>
<dbReference type="GO" id="GO:0003700">
    <property type="term" value="F:DNA-binding transcription factor activity"/>
    <property type="evidence" value="ECO:0007669"/>
    <property type="project" value="InterPro"/>
</dbReference>
<dbReference type="PROSITE" id="PS50931">
    <property type="entry name" value="HTH_LYSR"/>
    <property type="match status" value="1"/>
</dbReference>
<dbReference type="Pfam" id="PF03466">
    <property type="entry name" value="LysR_substrate"/>
    <property type="match status" value="1"/>
</dbReference>
<dbReference type="Gene3D" id="3.40.190.290">
    <property type="match status" value="1"/>
</dbReference>